<dbReference type="Proteomes" id="UP001609376">
    <property type="component" value="Unassembled WGS sequence"/>
</dbReference>
<feature type="domain" description="Prohead serine protease" evidence="6">
    <location>
        <begin position="46"/>
        <end position="150"/>
    </location>
</feature>
<comment type="subcellular location">
    <subcellularLocation>
        <location evidence="1">Virion</location>
    </subcellularLocation>
</comment>
<protein>
    <submittedName>
        <fullName evidence="8">Phage major capsid protein</fullName>
    </submittedName>
</protein>
<evidence type="ECO:0000256" key="4">
    <source>
        <dbReference type="ARBA" id="ARBA00022801"/>
    </source>
</evidence>
<dbReference type="Gene3D" id="3.30.2320.10">
    <property type="entry name" value="hypothetical protein PF0899 domain"/>
    <property type="match status" value="1"/>
</dbReference>
<dbReference type="NCBIfam" id="TIGR01554">
    <property type="entry name" value="major_cap_HK97"/>
    <property type="match status" value="1"/>
</dbReference>
<dbReference type="Pfam" id="PF04586">
    <property type="entry name" value="Peptidase_S78"/>
    <property type="match status" value="1"/>
</dbReference>
<evidence type="ECO:0000259" key="7">
    <source>
        <dbReference type="Pfam" id="PF05065"/>
    </source>
</evidence>
<dbReference type="EMBL" id="JBIMPR010000003">
    <property type="protein sequence ID" value="MFH5773583.1"/>
    <property type="molecule type" value="Genomic_DNA"/>
</dbReference>
<sequence length="662" mass="69632">MDRAYSLLTVKSVSEDKRIIRGIATTPAPDRVGDIVEPLGVTFKNPMPLLWQHKHDKPVGTVRFKVPTADGVEFEAELPTIKDAGALKDRVDEAWQSVTSGLVSGVSIGFRALEYSFLDEGGMRFTKSEVFELSLVTIPANAEATIQLVKSLDQERAASGTPAPASKSTPSAEGKSLKPISLKPKEGNDMATLAEQIAALEAARAQKSAKMESVMQKSMDENRSTDAQEQEEFDTLAAEVKSIDADLERLRTLERVKAAAAKPVVGGNAAAGSASRDATVPAQVKMQQKLDPGIAFARIARVKALAKLDGESVREVAKALYGEDSSVYGFFAKAAVPAATTGHATWAGPLVGDETSAFADFVEYLRPQTILGKFGSNGVPSLRRVPFRVPLIGQTSGGAGYWVGEGAAKPLTKFDFSRTTLDPLKVANIAVATMETLRDSSPSAEGIIRDQLAAALTARLDTDFIDPAKAAAAGVSPASITNGLTFIASSGTDADAVRADIKAIFAAFIAANNAPTSGVWIMPATTALALSLMQNPLGQSEFPGISMNGGTLFGLPVIVSQYVPTNYDPDGAGTDYVAGALVALVNASDIYLADDGGVSVDMSQEASLQMDDAPTNNSGTPTATQLVSMFQTNSVAFRAERTINWAKRRPSAIAALAGVNWG</sequence>
<keyword evidence="3" id="KW-0645">Protease</keyword>
<reference evidence="8 9" key="1">
    <citation type="submission" date="2024-10" db="EMBL/GenBank/DDBJ databases">
        <title>Paracoccus drimophilus sp. nov., a novel bacterium from corn roots in Hunan.</title>
        <authorList>
            <person name="Li X."/>
        </authorList>
    </citation>
    <scope>NUCLEOTIDE SEQUENCE [LARGE SCALE GENOMIC DNA]</scope>
    <source>
        <strain evidence="8 9">NGMCC 1.201697</strain>
    </source>
</reference>
<feature type="domain" description="Phage capsid-like C-terminal" evidence="7">
    <location>
        <begin position="390"/>
        <end position="656"/>
    </location>
</feature>
<evidence type="ECO:0000313" key="8">
    <source>
        <dbReference type="EMBL" id="MFH5773583.1"/>
    </source>
</evidence>
<evidence type="ECO:0000256" key="3">
    <source>
        <dbReference type="ARBA" id="ARBA00022670"/>
    </source>
</evidence>
<keyword evidence="4" id="KW-0378">Hydrolase</keyword>
<proteinExistence type="predicted"/>
<evidence type="ECO:0000256" key="2">
    <source>
        <dbReference type="ARBA" id="ARBA00022612"/>
    </source>
</evidence>
<feature type="region of interest" description="Disordered" evidence="5">
    <location>
        <begin position="211"/>
        <end position="231"/>
    </location>
</feature>
<comment type="caution">
    <text evidence="8">The sequence shown here is derived from an EMBL/GenBank/DDBJ whole genome shotgun (WGS) entry which is preliminary data.</text>
</comment>
<organism evidence="8 9">
    <name type="scientific">Paracoccus broussonetiae subsp. drimophilus</name>
    <dbReference type="NCBI Taxonomy" id="3373869"/>
    <lineage>
        <taxon>Bacteria</taxon>
        <taxon>Pseudomonadati</taxon>
        <taxon>Pseudomonadota</taxon>
        <taxon>Alphaproteobacteria</taxon>
        <taxon>Rhodobacterales</taxon>
        <taxon>Paracoccaceae</taxon>
        <taxon>Paracoccus</taxon>
        <taxon>Paracoccus broussonetiae</taxon>
    </lineage>
</organism>
<dbReference type="Gene3D" id="3.30.2400.10">
    <property type="entry name" value="Major capsid protein gp5"/>
    <property type="match status" value="1"/>
</dbReference>
<accession>A0ABW7LGY0</accession>
<feature type="region of interest" description="Disordered" evidence="5">
    <location>
        <begin position="155"/>
        <end position="185"/>
    </location>
</feature>
<gene>
    <name evidence="8" type="ORF">ACHFJ0_04975</name>
</gene>
<evidence type="ECO:0000256" key="5">
    <source>
        <dbReference type="SAM" id="MobiDB-lite"/>
    </source>
</evidence>
<name>A0ABW7LGY0_9RHOB</name>
<dbReference type="RefSeq" id="WP_395132441.1">
    <property type="nucleotide sequence ID" value="NZ_JBIMPR010000003.1"/>
</dbReference>
<keyword evidence="2" id="KW-1188">Viral release from host cell</keyword>
<dbReference type="InterPro" id="IPR024455">
    <property type="entry name" value="Phage_capsid"/>
</dbReference>
<dbReference type="Pfam" id="PF05065">
    <property type="entry name" value="Phage_capsid"/>
    <property type="match status" value="1"/>
</dbReference>
<dbReference type="InterPro" id="IPR054612">
    <property type="entry name" value="Phage_capsid-like_C"/>
</dbReference>
<keyword evidence="9" id="KW-1185">Reference proteome</keyword>
<dbReference type="InterPro" id="IPR054613">
    <property type="entry name" value="Peptidase_S78_dom"/>
</dbReference>
<evidence type="ECO:0000313" key="9">
    <source>
        <dbReference type="Proteomes" id="UP001609376"/>
    </source>
</evidence>
<evidence type="ECO:0000256" key="1">
    <source>
        <dbReference type="ARBA" id="ARBA00004328"/>
    </source>
</evidence>
<dbReference type="SUPFAM" id="SSF56563">
    <property type="entry name" value="Major capsid protein gp5"/>
    <property type="match status" value="1"/>
</dbReference>
<evidence type="ECO:0000259" key="6">
    <source>
        <dbReference type="Pfam" id="PF04586"/>
    </source>
</evidence>